<feature type="binding site" evidence="6">
    <location>
        <position position="218"/>
    </location>
    <ligand>
        <name>(2E)-4-hydroxy-3-methylbut-2-enyl diphosphate</name>
        <dbReference type="ChEBI" id="CHEBI:128753"/>
    </ligand>
</feature>
<dbReference type="GO" id="GO:0051745">
    <property type="term" value="F:4-hydroxy-3-methylbut-2-enyl diphosphate reductase activity"/>
    <property type="evidence" value="ECO:0007669"/>
    <property type="project" value="UniProtKB-UniRule"/>
</dbReference>
<name>A0A9D2CZH6_9FIRM</name>
<evidence type="ECO:0000259" key="8">
    <source>
        <dbReference type="PROSITE" id="PS50126"/>
    </source>
</evidence>
<keyword evidence="9" id="KW-0689">Ribosomal protein</keyword>
<feature type="binding site" evidence="6">
    <location>
        <position position="160"/>
    </location>
    <ligand>
        <name>(2E)-4-hydroxy-3-methylbut-2-enyl diphosphate</name>
        <dbReference type="ChEBI" id="CHEBI:128753"/>
    </ligand>
</feature>
<feature type="binding site" evidence="6">
    <location>
        <position position="219"/>
    </location>
    <ligand>
        <name>isopentenyl diphosphate</name>
        <dbReference type="ChEBI" id="CHEBI:128769"/>
    </ligand>
</feature>
<organism evidence="9 10">
    <name type="scientific">Candidatus Borkfalkia avistercoris</name>
    <dbReference type="NCBI Taxonomy" id="2838504"/>
    <lineage>
        <taxon>Bacteria</taxon>
        <taxon>Bacillati</taxon>
        <taxon>Bacillota</taxon>
        <taxon>Clostridia</taxon>
        <taxon>Christensenellales</taxon>
        <taxon>Christensenellaceae</taxon>
        <taxon>Candidatus Borkfalkia</taxon>
    </lineage>
</organism>
<dbReference type="NCBIfam" id="NF000907">
    <property type="entry name" value="PRK00087.1"/>
    <property type="match status" value="1"/>
</dbReference>
<comment type="similarity">
    <text evidence="6">Belongs to the IspH family.</text>
</comment>
<gene>
    <name evidence="6" type="primary">ispH</name>
    <name evidence="9" type="ORF">H9727_05005</name>
</gene>
<dbReference type="InterPro" id="IPR012340">
    <property type="entry name" value="NA-bd_OB-fold"/>
</dbReference>
<evidence type="ECO:0000313" key="9">
    <source>
        <dbReference type="EMBL" id="HIZ03627.1"/>
    </source>
</evidence>
<dbReference type="CDD" id="cd13944">
    <property type="entry name" value="lytB_ispH"/>
    <property type="match status" value="1"/>
</dbReference>
<evidence type="ECO:0000256" key="5">
    <source>
        <dbReference type="ARBA" id="ARBA00025604"/>
    </source>
</evidence>
<dbReference type="NCBIfam" id="TIGR00216">
    <property type="entry name" value="ispH_lytB"/>
    <property type="match status" value="1"/>
</dbReference>
<dbReference type="EMBL" id="DXCL01000026">
    <property type="protein sequence ID" value="HIZ03627.1"/>
    <property type="molecule type" value="Genomic_DNA"/>
</dbReference>
<feature type="binding site" evidence="6">
    <location>
        <position position="219"/>
    </location>
    <ligand>
        <name>(2E)-4-hydroxy-3-methylbut-2-enyl diphosphate</name>
        <dbReference type="ChEBI" id="CHEBI:128753"/>
    </ligand>
</feature>
<dbReference type="Proteomes" id="UP000824132">
    <property type="component" value="Unassembled WGS sequence"/>
</dbReference>
<feature type="binding site" evidence="6">
    <location>
        <position position="71"/>
    </location>
    <ligand>
        <name>isopentenyl diphosphate</name>
        <dbReference type="ChEBI" id="CHEBI:128769"/>
    </ligand>
</feature>
<keyword evidence="9" id="KW-0687">Ribonucleoprotein</keyword>
<keyword evidence="3 6" id="KW-0408">Iron</keyword>
<dbReference type="Pfam" id="PF00575">
    <property type="entry name" value="S1"/>
    <property type="match status" value="2"/>
</dbReference>
<evidence type="ECO:0000313" key="10">
    <source>
        <dbReference type="Proteomes" id="UP000824132"/>
    </source>
</evidence>
<dbReference type="GO" id="GO:0005840">
    <property type="term" value="C:ribosome"/>
    <property type="evidence" value="ECO:0007669"/>
    <property type="project" value="UniProtKB-KW"/>
</dbReference>
<keyword evidence="4 6" id="KW-0411">Iron-sulfur</keyword>
<comment type="cofactor">
    <cofactor evidence="6">
        <name>[4Fe-4S] cluster</name>
        <dbReference type="ChEBI" id="CHEBI:49883"/>
    </cofactor>
    <text evidence="6">Binds 1 [4Fe-4S] cluster per subunit.</text>
</comment>
<feature type="binding site" evidence="6">
    <location>
        <position position="189"/>
    </location>
    <ligand>
        <name>[4Fe-4S] cluster</name>
        <dbReference type="ChEBI" id="CHEBI:49883"/>
    </ligand>
</feature>
<reference evidence="9" key="2">
    <citation type="submission" date="2021-04" db="EMBL/GenBank/DDBJ databases">
        <authorList>
            <person name="Gilroy R."/>
        </authorList>
    </citation>
    <scope>NUCLEOTIDE SEQUENCE</scope>
    <source>
        <strain evidence="9">CHK187-5294</strain>
    </source>
</reference>
<dbReference type="FunFam" id="2.40.50.140:FF:000103">
    <property type="entry name" value="protein RRP5 homolog"/>
    <property type="match status" value="1"/>
</dbReference>
<feature type="domain" description="S1 motif" evidence="8">
    <location>
        <begin position="388"/>
        <end position="456"/>
    </location>
</feature>
<comment type="pathway">
    <text evidence="6">Isoprenoid biosynthesis; isopentenyl diphosphate biosynthesis via DXP pathway; isopentenyl diphosphate from 1-deoxy-D-xylulose 5-phosphate: step 6/6.</text>
</comment>
<feature type="region of interest" description="Disordered" evidence="7">
    <location>
        <begin position="648"/>
        <end position="701"/>
    </location>
</feature>
<dbReference type="EC" id="1.17.7.4" evidence="6"/>
<dbReference type="GO" id="GO:0016114">
    <property type="term" value="P:terpenoid biosynthetic process"/>
    <property type="evidence" value="ECO:0007669"/>
    <property type="project" value="UniProtKB-UniRule"/>
</dbReference>
<feature type="binding site" evidence="6">
    <location>
        <position position="71"/>
    </location>
    <ligand>
        <name>(2E)-4-hydroxy-3-methylbut-2-enyl diphosphate</name>
        <dbReference type="ChEBI" id="CHEBI:128753"/>
    </ligand>
</feature>
<dbReference type="PROSITE" id="PS50126">
    <property type="entry name" value="S1"/>
    <property type="match status" value="4"/>
</dbReference>
<comment type="catalytic activity">
    <reaction evidence="6">
        <text>isopentenyl diphosphate + 2 oxidized [2Fe-2S]-[ferredoxin] + H2O = (2E)-4-hydroxy-3-methylbut-2-enyl diphosphate + 2 reduced [2Fe-2S]-[ferredoxin] + 2 H(+)</text>
        <dbReference type="Rhea" id="RHEA:24488"/>
        <dbReference type="Rhea" id="RHEA-COMP:10000"/>
        <dbReference type="Rhea" id="RHEA-COMP:10001"/>
        <dbReference type="ChEBI" id="CHEBI:15377"/>
        <dbReference type="ChEBI" id="CHEBI:15378"/>
        <dbReference type="ChEBI" id="CHEBI:33737"/>
        <dbReference type="ChEBI" id="CHEBI:33738"/>
        <dbReference type="ChEBI" id="CHEBI:128753"/>
        <dbReference type="ChEBI" id="CHEBI:128769"/>
        <dbReference type="EC" id="1.17.7.4"/>
    </reaction>
</comment>
<dbReference type="GO" id="GO:0050992">
    <property type="term" value="P:dimethylallyl diphosphate biosynthetic process"/>
    <property type="evidence" value="ECO:0007669"/>
    <property type="project" value="UniProtKB-UniRule"/>
</dbReference>
<dbReference type="GO" id="GO:0046872">
    <property type="term" value="F:metal ion binding"/>
    <property type="evidence" value="ECO:0007669"/>
    <property type="project" value="UniProtKB-KW"/>
</dbReference>
<dbReference type="HAMAP" id="MF_00191">
    <property type="entry name" value="IspH"/>
    <property type="match status" value="1"/>
</dbReference>
<feature type="binding site" evidence="6">
    <location>
        <position position="12"/>
    </location>
    <ligand>
        <name>[4Fe-4S] cluster</name>
        <dbReference type="ChEBI" id="CHEBI:49883"/>
    </ligand>
</feature>
<protein>
    <recommendedName>
        <fullName evidence="6">4-hydroxy-3-methylbut-2-enyl diphosphate reductase</fullName>
        <shortName evidence="6">HMBPP reductase</shortName>
        <ecNumber evidence="6">1.17.7.4</ecNumber>
    </recommendedName>
</protein>
<feature type="binding site" evidence="6">
    <location>
        <position position="219"/>
    </location>
    <ligand>
        <name>dimethylallyl diphosphate</name>
        <dbReference type="ChEBI" id="CHEBI:57623"/>
    </ligand>
</feature>
<feature type="binding site" evidence="6">
    <location>
        <position position="217"/>
    </location>
    <ligand>
        <name>isopentenyl diphosphate</name>
        <dbReference type="ChEBI" id="CHEBI:128769"/>
    </ligand>
</feature>
<dbReference type="GO" id="GO:0051539">
    <property type="term" value="F:4 iron, 4 sulfur cluster binding"/>
    <property type="evidence" value="ECO:0007669"/>
    <property type="project" value="UniProtKB-UniRule"/>
</dbReference>
<feature type="binding site" evidence="6">
    <location>
        <position position="218"/>
    </location>
    <ligand>
        <name>dimethylallyl diphosphate</name>
        <dbReference type="ChEBI" id="CHEBI:57623"/>
    </ligand>
</feature>
<dbReference type="PANTHER" id="PTHR30426">
    <property type="entry name" value="4-HYDROXY-3-METHYLBUT-2-ENYL DIPHOSPHATE REDUCTASE"/>
    <property type="match status" value="1"/>
</dbReference>
<feature type="domain" description="S1 motif" evidence="8">
    <location>
        <begin position="303"/>
        <end position="376"/>
    </location>
</feature>
<reference evidence="9" key="1">
    <citation type="journal article" date="2021" name="PeerJ">
        <title>Extensive microbial diversity within the chicken gut microbiome revealed by metagenomics and culture.</title>
        <authorList>
            <person name="Gilroy R."/>
            <person name="Ravi A."/>
            <person name="Getino M."/>
            <person name="Pursley I."/>
            <person name="Horton D.L."/>
            <person name="Alikhan N.F."/>
            <person name="Baker D."/>
            <person name="Gharbi K."/>
            <person name="Hall N."/>
            <person name="Watson M."/>
            <person name="Adriaenssens E.M."/>
            <person name="Foster-Nyarko E."/>
            <person name="Jarju S."/>
            <person name="Secka A."/>
            <person name="Antonio M."/>
            <person name="Oren A."/>
            <person name="Chaudhuri R.R."/>
            <person name="La Ragione R."/>
            <person name="Hildebrand F."/>
            <person name="Pallen M.J."/>
        </authorList>
    </citation>
    <scope>NUCLEOTIDE SEQUENCE</scope>
    <source>
        <strain evidence="9">CHK187-5294</strain>
    </source>
</reference>
<evidence type="ECO:0000256" key="1">
    <source>
        <dbReference type="ARBA" id="ARBA00022485"/>
    </source>
</evidence>
<comment type="catalytic activity">
    <reaction evidence="6">
        <text>dimethylallyl diphosphate + 2 oxidized [2Fe-2S]-[ferredoxin] + H2O = (2E)-4-hydroxy-3-methylbut-2-enyl diphosphate + 2 reduced [2Fe-2S]-[ferredoxin] + 2 H(+)</text>
        <dbReference type="Rhea" id="RHEA:24825"/>
        <dbReference type="Rhea" id="RHEA-COMP:10000"/>
        <dbReference type="Rhea" id="RHEA-COMP:10001"/>
        <dbReference type="ChEBI" id="CHEBI:15377"/>
        <dbReference type="ChEBI" id="CHEBI:15378"/>
        <dbReference type="ChEBI" id="CHEBI:33737"/>
        <dbReference type="ChEBI" id="CHEBI:33738"/>
        <dbReference type="ChEBI" id="CHEBI:57623"/>
        <dbReference type="ChEBI" id="CHEBI:128753"/>
        <dbReference type="EC" id="1.17.7.4"/>
    </reaction>
</comment>
<feature type="binding site" evidence="6">
    <location>
        <position position="38"/>
    </location>
    <ligand>
        <name>(2E)-4-hydroxy-3-methylbut-2-enyl diphosphate</name>
        <dbReference type="ChEBI" id="CHEBI:128753"/>
    </ligand>
</feature>
<feature type="binding site" evidence="6">
    <location>
        <position position="261"/>
    </location>
    <ligand>
        <name>dimethylallyl diphosphate</name>
        <dbReference type="ChEBI" id="CHEBI:57623"/>
    </ligand>
</feature>
<keyword evidence="2 6" id="KW-0479">Metal-binding</keyword>
<dbReference type="PANTHER" id="PTHR30426:SF0">
    <property type="entry name" value="4-HYDROXY-3-METHYLBUT-2-ENYL DIPHOSPHATE REDUCTASE"/>
    <property type="match status" value="1"/>
</dbReference>
<keyword evidence="1 6" id="KW-0004">4Fe-4S</keyword>
<dbReference type="InterPro" id="IPR003451">
    <property type="entry name" value="LytB/IspH"/>
</dbReference>
<sequence length="701" mass="77535">MRVLIAKSSGFCRGVQHAVDTAMSAPAENTYILGELIHNPNVLAQIAGRGIKTVENVSEVPDGATLIFRSHGVGQAVYEECGRRGIKVIDCTCSFVKRIQDIVHDLSDTDKTIVIVGNAAHPEVVGLNGWCGGRAVVIDSPESPEIASLADKNVAIVSQTTFSEEKFDKIIKNIEKVCKKTVEIFKTICYTTKERQREAAQLAERCDAMIVLGGMNSSNTQKLYEICKSRCDRVFRLACADEFQPETIKNFKNVGIVSGASTPLAQTQEVLFKMDNNTEVKATNEMEEVVAQMDNGQSKLKRGQLVTAIISSATDEGVAVLLPFFKKEILLEKDEIDCEEYKAEDYASKVGEEIEVMVVSAANPVKLSQKIIKQIKEEEGKIAAIEAGEEFDVTCTGFNKGGLTAAMGTYAVFVPAKEIRMGYVKELDKYVGKKLRLKALEIKKSDRKKEIIASQRVILEEEKAARDAAKAEKEAEFFANIHVGDVVEGKVERVTNFGAFVSVNGFDCLAHISDLSWSGVKNVTDVLEIGKKYEFKVLKIDEENKKVSIGYKQLQPQPWDLVAEKYAEGDVVHGKVVRIVPFGAFVEIENGVDGLVHVSQISHEWLENPTSVLTIGEEIDAKILVLDPANKKMTLSIKALLPEPEVTKVRTRRDDEKSDRPRNRKPRQARDDREEGEFREWTEGGIGGASIAEMLQNKNDN</sequence>
<feature type="binding site" evidence="6">
    <location>
        <position position="38"/>
    </location>
    <ligand>
        <name>isopentenyl diphosphate</name>
        <dbReference type="ChEBI" id="CHEBI:128769"/>
    </ligand>
</feature>
<comment type="pathway">
    <text evidence="6">Isoprenoid biosynthesis; dimethylallyl diphosphate biosynthesis; dimethylallyl diphosphate from (2E)-4-hydroxy-3-methylbutenyl diphosphate: step 1/1.</text>
</comment>
<dbReference type="Gene3D" id="3.40.50.11270">
    <property type="match status" value="1"/>
</dbReference>
<dbReference type="CDD" id="cd05688">
    <property type="entry name" value="S1_RPS1_repeat_ec3"/>
    <property type="match status" value="1"/>
</dbReference>
<feature type="active site" description="Proton donor" evidence="6">
    <location>
        <position position="123"/>
    </location>
</feature>
<evidence type="ECO:0000256" key="3">
    <source>
        <dbReference type="ARBA" id="ARBA00023004"/>
    </source>
</evidence>
<dbReference type="AlphaFoldDB" id="A0A9D2CZH6"/>
<feature type="binding site" evidence="6">
    <location>
        <position position="217"/>
    </location>
    <ligand>
        <name>(2E)-4-hydroxy-3-methylbut-2-enyl diphosphate</name>
        <dbReference type="ChEBI" id="CHEBI:128753"/>
    </ligand>
</feature>
<dbReference type="Gene3D" id="3.40.1010.20">
    <property type="entry name" value="4-hydroxy-3-methylbut-2-enyl diphosphate reductase, catalytic domain"/>
    <property type="match status" value="2"/>
</dbReference>
<feature type="compositionally biased region" description="Basic and acidic residues" evidence="7">
    <location>
        <begin position="668"/>
        <end position="682"/>
    </location>
</feature>
<feature type="domain" description="S1 motif" evidence="8">
    <location>
        <begin position="484"/>
        <end position="552"/>
    </location>
</feature>
<feature type="compositionally biased region" description="Basic and acidic residues" evidence="7">
    <location>
        <begin position="648"/>
        <end position="661"/>
    </location>
</feature>
<feature type="binding site" evidence="6">
    <location>
        <position position="93"/>
    </location>
    <ligand>
        <name>[4Fe-4S] cluster</name>
        <dbReference type="ChEBI" id="CHEBI:49883"/>
    </ligand>
</feature>
<accession>A0A9D2CZH6</accession>
<proteinExistence type="inferred from homology"/>
<dbReference type="GO" id="GO:0003676">
    <property type="term" value="F:nucleic acid binding"/>
    <property type="evidence" value="ECO:0007669"/>
    <property type="project" value="InterPro"/>
</dbReference>
<dbReference type="SMART" id="SM00316">
    <property type="entry name" value="S1"/>
    <property type="match status" value="4"/>
</dbReference>
<feature type="binding site" evidence="6">
    <location>
        <position position="261"/>
    </location>
    <ligand>
        <name>(2E)-4-hydroxy-3-methylbut-2-enyl diphosphate</name>
        <dbReference type="ChEBI" id="CHEBI:128753"/>
    </ligand>
</feature>
<comment type="function">
    <text evidence="6">Catalyzes the conversion of 1-hydroxy-2-methyl-2-(E)-butenyl 4-diphosphate (HMBPP) into a mixture of isopentenyl diphosphate (IPP) and dimethylallyl diphosphate (DMAPP). Acts in the terminal step of the DOXP/MEP pathway for isoprenoid precursor biosynthesis.</text>
</comment>
<dbReference type="Gene3D" id="2.40.50.140">
    <property type="entry name" value="Nucleic acid-binding proteins"/>
    <property type="match status" value="3"/>
</dbReference>
<evidence type="ECO:0000256" key="4">
    <source>
        <dbReference type="ARBA" id="ARBA00023014"/>
    </source>
</evidence>
<keyword evidence="6 9" id="KW-0560">Oxidoreductase</keyword>
<evidence type="ECO:0000256" key="7">
    <source>
        <dbReference type="SAM" id="MobiDB-lite"/>
    </source>
</evidence>
<evidence type="ECO:0000256" key="6">
    <source>
        <dbReference type="HAMAP-Rule" id="MF_00191"/>
    </source>
</evidence>
<feature type="binding site" evidence="6">
    <location>
        <position position="217"/>
    </location>
    <ligand>
        <name>dimethylallyl diphosphate</name>
        <dbReference type="ChEBI" id="CHEBI:57623"/>
    </ligand>
</feature>
<keyword evidence="6" id="KW-0414">Isoprene biosynthesis</keyword>
<feature type="binding site" evidence="6">
    <location>
        <position position="38"/>
    </location>
    <ligand>
        <name>dimethylallyl diphosphate</name>
        <dbReference type="ChEBI" id="CHEBI:57623"/>
    </ligand>
</feature>
<feature type="binding site" evidence="6">
    <location>
        <position position="121"/>
    </location>
    <ligand>
        <name>isopentenyl diphosphate</name>
        <dbReference type="ChEBI" id="CHEBI:128769"/>
    </ligand>
</feature>
<dbReference type="Pfam" id="PF02401">
    <property type="entry name" value="LYTB"/>
    <property type="match status" value="1"/>
</dbReference>
<comment type="caution">
    <text evidence="9">The sequence shown here is derived from an EMBL/GenBank/DDBJ whole genome shotgun (WGS) entry which is preliminary data.</text>
</comment>
<comment type="function">
    <text evidence="5">Binds mRNA; thus facilitating recognition of the initiation point. It is needed to translate mRNA with a short Shine-Dalgarno (SD) purine-rich sequence.</text>
</comment>
<dbReference type="InterPro" id="IPR003029">
    <property type="entry name" value="S1_domain"/>
</dbReference>
<feature type="binding site" evidence="6">
    <location>
        <position position="121"/>
    </location>
    <ligand>
        <name>(2E)-4-hydroxy-3-methylbut-2-enyl diphosphate</name>
        <dbReference type="ChEBI" id="CHEBI:128753"/>
    </ligand>
</feature>
<feature type="binding site" evidence="6">
    <location>
        <position position="71"/>
    </location>
    <ligand>
        <name>dimethylallyl diphosphate</name>
        <dbReference type="ChEBI" id="CHEBI:57623"/>
    </ligand>
</feature>
<feature type="domain" description="S1 motif" evidence="8">
    <location>
        <begin position="569"/>
        <end position="638"/>
    </location>
</feature>
<dbReference type="SUPFAM" id="SSF50249">
    <property type="entry name" value="Nucleic acid-binding proteins"/>
    <property type="match status" value="4"/>
</dbReference>
<evidence type="ECO:0000256" key="2">
    <source>
        <dbReference type="ARBA" id="ARBA00022723"/>
    </source>
</evidence>
<feature type="binding site" evidence="6">
    <location>
        <position position="121"/>
    </location>
    <ligand>
        <name>dimethylallyl diphosphate</name>
        <dbReference type="ChEBI" id="CHEBI:57623"/>
    </ligand>
</feature>
<dbReference type="GO" id="GO:0019288">
    <property type="term" value="P:isopentenyl diphosphate biosynthetic process, methylerythritol 4-phosphate pathway"/>
    <property type="evidence" value="ECO:0007669"/>
    <property type="project" value="UniProtKB-UniRule"/>
</dbReference>
<feature type="binding site" evidence="6">
    <location>
        <position position="218"/>
    </location>
    <ligand>
        <name>isopentenyl diphosphate</name>
        <dbReference type="ChEBI" id="CHEBI:128769"/>
    </ligand>
</feature>
<feature type="binding site" evidence="6">
    <location>
        <position position="261"/>
    </location>
    <ligand>
        <name>isopentenyl diphosphate</name>
        <dbReference type="ChEBI" id="CHEBI:128769"/>
    </ligand>
</feature>